<organism evidence="4 5">
    <name type="scientific">Jeotgalibacillus marinus</name>
    <dbReference type="NCBI Taxonomy" id="86667"/>
    <lineage>
        <taxon>Bacteria</taxon>
        <taxon>Bacillati</taxon>
        <taxon>Bacillota</taxon>
        <taxon>Bacilli</taxon>
        <taxon>Bacillales</taxon>
        <taxon>Caryophanaceae</taxon>
        <taxon>Jeotgalibacillus</taxon>
    </lineage>
</organism>
<keyword evidence="1 2" id="KW-0963">Cytoplasm</keyword>
<comment type="caution">
    <text evidence="4">The sequence shown here is derived from an EMBL/GenBank/DDBJ whole genome shotgun (WGS) entry which is preliminary data.</text>
</comment>
<evidence type="ECO:0000313" key="4">
    <source>
        <dbReference type="EMBL" id="MEW9502492.1"/>
    </source>
</evidence>
<feature type="region of interest" description="Disordered" evidence="3">
    <location>
        <begin position="57"/>
        <end position="77"/>
    </location>
</feature>
<gene>
    <name evidence="4" type="ORF">AB1471_11885</name>
</gene>
<evidence type="ECO:0000313" key="5">
    <source>
        <dbReference type="Proteomes" id="UP001556040"/>
    </source>
</evidence>
<dbReference type="Proteomes" id="UP001556040">
    <property type="component" value="Unassembled WGS sequence"/>
</dbReference>
<reference evidence="4 5" key="1">
    <citation type="journal article" date="1979" name="Int. J. Syst. Evol. Microbiol.">
        <title>Bacillus globisporus subsp. marinus subsp. nov.</title>
        <authorList>
            <person name="Liu H."/>
        </authorList>
    </citation>
    <scope>NUCLEOTIDE SEQUENCE [LARGE SCALE GENOMIC DNA]</scope>
    <source>
        <strain evidence="4 5">DSM 1297</strain>
    </source>
</reference>
<dbReference type="PANTHER" id="PTHR37300">
    <property type="entry name" value="UPF0291 PROTEIN CBO2609/CLC_2481"/>
    <property type="match status" value="1"/>
</dbReference>
<dbReference type="InterPro" id="IPR009242">
    <property type="entry name" value="DUF896"/>
</dbReference>
<comment type="subcellular location">
    <subcellularLocation>
        <location evidence="2">Cytoplasm</location>
    </subcellularLocation>
</comment>
<feature type="compositionally biased region" description="Basic and acidic residues" evidence="3">
    <location>
        <begin position="15"/>
        <end position="27"/>
    </location>
</feature>
<feature type="region of interest" description="Disordered" evidence="3">
    <location>
        <begin position="1"/>
        <end position="28"/>
    </location>
</feature>
<dbReference type="EMBL" id="JBFMIA010000011">
    <property type="protein sequence ID" value="MEW9502492.1"/>
    <property type="molecule type" value="Genomic_DNA"/>
</dbReference>
<accession>A0ABV3Q572</accession>
<evidence type="ECO:0000256" key="3">
    <source>
        <dbReference type="SAM" id="MobiDB-lite"/>
    </source>
</evidence>
<dbReference type="HAMAP" id="MF_01103">
    <property type="entry name" value="UPF0291"/>
    <property type="match status" value="1"/>
</dbReference>
<dbReference type="Pfam" id="PF05979">
    <property type="entry name" value="DUF896"/>
    <property type="match status" value="1"/>
</dbReference>
<keyword evidence="5" id="KW-1185">Reference proteome</keyword>
<dbReference type="RefSeq" id="WP_367779984.1">
    <property type="nucleotide sequence ID" value="NZ_JBFMIA010000011.1"/>
</dbReference>
<evidence type="ECO:0000256" key="2">
    <source>
        <dbReference type="HAMAP-Rule" id="MF_01103"/>
    </source>
</evidence>
<evidence type="ECO:0000256" key="1">
    <source>
        <dbReference type="ARBA" id="ARBA00022490"/>
    </source>
</evidence>
<protein>
    <recommendedName>
        <fullName evidence="2">UPF0291 protein AB1471_11885</fullName>
    </recommendedName>
</protein>
<proteinExistence type="inferred from homology"/>
<sequence>MLSNKKMSRINELSAKAKREGLSKEETVEQQTLRQEYLSAFRGSMKQTIENVRVLDPEGKDVTPTKLKEVQKRNRMH</sequence>
<comment type="similarity">
    <text evidence="2">Belongs to the UPF0291 family.</text>
</comment>
<dbReference type="Gene3D" id="1.10.287.540">
    <property type="entry name" value="Helix hairpin bin"/>
    <property type="match status" value="1"/>
</dbReference>
<dbReference type="SUPFAM" id="SSF158221">
    <property type="entry name" value="YnzC-like"/>
    <property type="match status" value="1"/>
</dbReference>
<name>A0ABV3Q572_9BACL</name>
<dbReference type="PANTHER" id="PTHR37300:SF1">
    <property type="entry name" value="UPF0291 PROTEIN YNZC"/>
    <property type="match status" value="1"/>
</dbReference>